<keyword evidence="15" id="KW-0675">Receptor</keyword>
<dbReference type="PANTHER" id="PTHR32552:SF81">
    <property type="entry name" value="TONB-DEPENDENT OUTER MEMBRANE RECEPTOR"/>
    <property type="match status" value="1"/>
</dbReference>
<evidence type="ECO:0000256" key="9">
    <source>
        <dbReference type="ARBA" id="ARBA00023136"/>
    </source>
</evidence>
<dbReference type="EMBL" id="PHFW01000002">
    <property type="protein sequence ID" value="PQM28844.1"/>
    <property type="molecule type" value="Genomic_DNA"/>
</dbReference>
<keyword evidence="6" id="KW-0408">Iron</keyword>
<feature type="domain" description="TonB-dependent receptor plug" evidence="14">
    <location>
        <begin position="66"/>
        <end position="172"/>
    </location>
</feature>
<keyword evidence="3 11" id="KW-1134">Transmembrane beta strand</keyword>
<keyword evidence="9 11" id="KW-0472">Membrane</keyword>
<dbReference type="RefSeq" id="WP_105999010.1">
    <property type="nucleotide sequence ID" value="NZ_CM009578.1"/>
</dbReference>
<evidence type="ECO:0000256" key="6">
    <source>
        <dbReference type="ARBA" id="ARBA00023004"/>
    </source>
</evidence>
<comment type="caution">
    <text evidence="15">The sequence shown here is derived from an EMBL/GenBank/DDBJ whole genome shotgun (WGS) entry which is preliminary data.</text>
</comment>
<dbReference type="GO" id="GO:0006826">
    <property type="term" value="P:iron ion transport"/>
    <property type="evidence" value="ECO:0007669"/>
    <property type="project" value="UniProtKB-KW"/>
</dbReference>
<dbReference type="InterPro" id="IPR000531">
    <property type="entry name" value="Beta-barrel_TonB"/>
</dbReference>
<dbReference type="Gene3D" id="2.40.170.20">
    <property type="entry name" value="TonB-dependent receptor, beta-barrel domain"/>
    <property type="match status" value="3"/>
</dbReference>
<proteinExistence type="inferred from homology"/>
<evidence type="ECO:0000256" key="11">
    <source>
        <dbReference type="PROSITE-ProRule" id="PRU01360"/>
    </source>
</evidence>
<keyword evidence="8 12" id="KW-0798">TonB box</keyword>
<dbReference type="SUPFAM" id="SSF56935">
    <property type="entry name" value="Porins"/>
    <property type="match status" value="1"/>
</dbReference>
<accession>A0A2S8B8U9</accession>
<evidence type="ECO:0000256" key="5">
    <source>
        <dbReference type="ARBA" id="ARBA00022692"/>
    </source>
</evidence>
<dbReference type="GO" id="GO:0009279">
    <property type="term" value="C:cell outer membrane"/>
    <property type="evidence" value="ECO:0007669"/>
    <property type="project" value="UniProtKB-SubCell"/>
</dbReference>
<evidence type="ECO:0000313" key="15">
    <source>
        <dbReference type="EMBL" id="PQM28844.1"/>
    </source>
</evidence>
<keyword evidence="5 11" id="KW-0812">Transmembrane</keyword>
<dbReference type="InterPro" id="IPR036942">
    <property type="entry name" value="Beta-barrel_TonB_sf"/>
</dbReference>
<keyword evidence="10 11" id="KW-0998">Cell outer membrane</keyword>
<keyword evidence="7" id="KW-0406">Ion transport</keyword>
<gene>
    <name evidence="15" type="ORF">CVO77_10530</name>
</gene>
<dbReference type="InterPro" id="IPR039426">
    <property type="entry name" value="TonB-dep_rcpt-like"/>
</dbReference>
<evidence type="ECO:0000259" key="13">
    <source>
        <dbReference type="Pfam" id="PF00593"/>
    </source>
</evidence>
<comment type="subcellular location">
    <subcellularLocation>
        <location evidence="1 11">Cell outer membrane</location>
        <topology evidence="1 11">Multi-pass membrane protein</topology>
    </subcellularLocation>
</comment>
<sequence length="919" mass="99136">MNIVSAGEFKMNILIKNIFLSSVSIATMAIAYPAFGQQAAEDASASAESVGADDIVVTAQRREESLQNVPIAVSAFGTEALKSQKIESGLDIQTGVPNMTFAQGQRGDNVTIRGIGTKAFSGSSDSATGVHFAGAPVTDNRLFQMDLYDVQRLEVLRGPQGTLYGRNATGGVINVIPARPTDDFEASLNAEFTNHGGRKFRGMVNIPLAQDVLSLRLAASMFDRNGYVRNLMNGDTIDGRSMYSFRATLGFKPTDRLSGYLTWQRFREDDDRLTTGKGVCSADPGPSSLGGVAITNPIVRGLLSQGCANEAMAPGKATALPNSLTTFFGVAAYRAGLASGDVFAGQSQIPGFDQVATPVTPSYVAQQDIYQGGLTWDVVDTVRVEYLGSYQTGKTASRQDALLVYPEIAFNSTALYPGGIVNDPQLGAYDRLMYLNANTRTSKQHFHELRVASSFSGPFNFSVGGNYLDFRLVQAAGNYSHTLTAFANVANGGASCAINNPGCIYIDPNPSLMGQGHNYFLSYQPYRLHSYAGFGEAYFELSDTVKLTAGARYTKDDKQLDNIPARLLTPGSGYPAGNPPVLEASFEAFTGRIGIDWKPELGWTDSTLVYAFASRGYKGGGLNPAASDIPATFAPEYVNALEIGTKNTLLNGALSLNASAFYYDYKDYQISKFVNRVNVTENVDAQVMGLELEAVARPLDGLRFNFTGGLLHSKIKNGSSLDLFDRTQDDPDLAIVKNGSASVCVVPKAALADFVAIVQRSNGAPEVAGISGNPNSMFNICGGTYASMGLVPTQGEAANLAGNRLPNAPDWTVSFGAEYRWNLTDSWSTTLRGDYYRQGNSFARPYNAAVDYLPAWDNLNLSLKFTHEDMKLDVEFYVKNVTNNRATTDYLYNDDSIGLTARAFLREPRIYAISISKAF</sequence>
<evidence type="ECO:0000256" key="3">
    <source>
        <dbReference type="ARBA" id="ARBA00022452"/>
    </source>
</evidence>
<dbReference type="Pfam" id="PF07715">
    <property type="entry name" value="Plug"/>
    <property type="match status" value="1"/>
</dbReference>
<name>A0A2S8B8U9_9SPHN</name>
<dbReference type="AlphaFoldDB" id="A0A2S8B8U9"/>
<dbReference type="Proteomes" id="UP000238954">
    <property type="component" value="Chromosome"/>
</dbReference>
<keyword evidence="16" id="KW-1185">Reference proteome</keyword>
<dbReference type="Pfam" id="PF00593">
    <property type="entry name" value="TonB_dep_Rec_b-barrel"/>
    <property type="match status" value="1"/>
</dbReference>
<organism evidence="15 16">
    <name type="scientific">Sphingopyxis lindanitolerans</name>
    <dbReference type="NCBI Taxonomy" id="2054227"/>
    <lineage>
        <taxon>Bacteria</taxon>
        <taxon>Pseudomonadati</taxon>
        <taxon>Pseudomonadota</taxon>
        <taxon>Alphaproteobacteria</taxon>
        <taxon>Sphingomonadales</taxon>
        <taxon>Sphingomonadaceae</taxon>
        <taxon>Sphingopyxis</taxon>
    </lineage>
</organism>
<evidence type="ECO:0000313" key="16">
    <source>
        <dbReference type="Proteomes" id="UP000238954"/>
    </source>
</evidence>
<protein>
    <submittedName>
        <fullName evidence="15">TonB-dependent receptor</fullName>
    </submittedName>
</protein>
<evidence type="ECO:0000256" key="10">
    <source>
        <dbReference type="ARBA" id="ARBA00023237"/>
    </source>
</evidence>
<dbReference type="InterPro" id="IPR012910">
    <property type="entry name" value="Plug_dom"/>
</dbReference>
<dbReference type="PANTHER" id="PTHR32552">
    <property type="entry name" value="FERRICHROME IRON RECEPTOR-RELATED"/>
    <property type="match status" value="1"/>
</dbReference>
<evidence type="ECO:0000256" key="8">
    <source>
        <dbReference type="ARBA" id="ARBA00023077"/>
    </source>
</evidence>
<evidence type="ECO:0000256" key="4">
    <source>
        <dbReference type="ARBA" id="ARBA00022496"/>
    </source>
</evidence>
<evidence type="ECO:0000256" key="1">
    <source>
        <dbReference type="ARBA" id="ARBA00004571"/>
    </source>
</evidence>
<evidence type="ECO:0000256" key="7">
    <source>
        <dbReference type="ARBA" id="ARBA00023065"/>
    </source>
</evidence>
<keyword evidence="4" id="KW-0410">Iron transport</keyword>
<dbReference type="OrthoDB" id="9760333at2"/>
<keyword evidence="2 11" id="KW-0813">Transport</keyword>
<dbReference type="PROSITE" id="PS52016">
    <property type="entry name" value="TONB_DEPENDENT_REC_3"/>
    <property type="match status" value="1"/>
</dbReference>
<reference evidence="16" key="1">
    <citation type="submission" date="2017-11" db="EMBL/GenBank/DDBJ databases">
        <title>The complete genome sequence of Sphingopyxis pomeranensis sp. nov. strain WS5A3p.</title>
        <authorList>
            <person name="Kaminski M.A."/>
        </authorList>
    </citation>
    <scope>NUCLEOTIDE SEQUENCE [LARGE SCALE GENOMIC DNA]</scope>
    <source>
        <strain evidence="16">WS5A3p</strain>
    </source>
</reference>
<evidence type="ECO:0000256" key="12">
    <source>
        <dbReference type="RuleBase" id="RU003357"/>
    </source>
</evidence>
<feature type="domain" description="TonB-dependent receptor-like beta-barrel" evidence="13">
    <location>
        <begin position="367"/>
        <end position="881"/>
    </location>
</feature>
<comment type="similarity">
    <text evidence="11 12">Belongs to the TonB-dependent receptor family.</text>
</comment>
<evidence type="ECO:0000259" key="14">
    <source>
        <dbReference type="Pfam" id="PF07715"/>
    </source>
</evidence>
<evidence type="ECO:0000256" key="2">
    <source>
        <dbReference type="ARBA" id="ARBA00022448"/>
    </source>
</evidence>